<dbReference type="InterPro" id="IPR001789">
    <property type="entry name" value="Sig_transdc_resp-reg_receiver"/>
</dbReference>
<evidence type="ECO:0000313" key="4">
    <source>
        <dbReference type="EMBL" id="PIT88702.1"/>
    </source>
</evidence>
<feature type="domain" description="Response regulatory" evidence="3">
    <location>
        <begin position="10"/>
        <end position="126"/>
    </location>
</feature>
<evidence type="ECO:0000259" key="3">
    <source>
        <dbReference type="PROSITE" id="PS50110"/>
    </source>
</evidence>
<organism evidence="4 5">
    <name type="scientific">Candidatus Magasanikbacteria bacterium CG10_big_fil_rev_8_21_14_0_10_36_32</name>
    <dbReference type="NCBI Taxonomy" id="1974646"/>
    <lineage>
        <taxon>Bacteria</taxon>
        <taxon>Candidatus Magasanikiibacteriota</taxon>
    </lineage>
</organism>
<accession>A0A2M6W7B5</accession>
<dbReference type="SUPFAM" id="SSF52172">
    <property type="entry name" value="CheY-like"/>
    <property type="match status" value="1"/>
</dbReference>
<dbReference type="Gene3D" id="3.40.50.2300">
    <property type="match status" value="1"/>
</dbReference>
<dbReference type="GO" id="GO:0000160">
    <property type="term" value="P:phosphorelay signal transduction system"/>
    <property type="evidence" value="ECO:0007669"/>
    <property type="project" value="InterPro"/>
</dbReference>
<dbReference type="InterPro" id="IPR011006">
    <property type="entry name" value="CheY-like_superfamily"/>
</dbReference>
<protein>
    <submittedName>
        <fullName evidence="4">Response regulator</fullName>
    </submittedName>
</protein>
<keyword evidence="1 2" id="KW-0597">Phosphoprotein</keyword>
<gene>
    <name evidence="4" type="ORF">COU29_00425</name>
</gene>
<dbReference type="SMART" id="SM00448">
    <property type="entry name" value="REC"/>
    <property type="match status" value="1"/>
</dbReference>
<feature type="modified residue" description="4-aspartylphosphate" evidence="2">
    <location>
        <position position="59"/>
    </location>
</feature>
<dbReference type="EMBL" id="PFBV01000002">
    <property type="protein sequence ID" value="PIT88702.1"/>
    <property type="molecule type" value="Genomic_DNA"/>
</dbReference>
<sequence>MFGKNKKIKNVLIVEDDALLSQVLGKAFSAAGFDVTGLTEGINVVSTTKKIKPAAILLDLVLPGLDGFTVLKNLKSDKATASIPVIVISNLGEAADIKSVMALGAVEYFIKANTQMEKIIKFTQKIIKD</sequence>
<proteinExistence type="predicted"/>
<dbReference type="PANTHER" id="PTHR44591">
    <property type="entry name" value="STRESS RESPONSE REGULATOR PROTEIN 1"/>
    <property type="match status" value="1"/>
</dbReference>
<dbReference type="PANTHER" id="PTHR44591:SF3">
    <property type="entry name" value="RESPONSE REGULATORY DOMAIN-CONTAINING PROTEIN"/>
    <property type="match status" value="1"/>
</dbReference>
<dbReference type="Proteomes" id="UP000231426">
    <property type="component" value="Unassembled WGS sequence"/>
</dbReference>
<evidence type="ECO:0000313" key="5">
    <source>
        <dbReference type="Proteomes" id="UP000231426"/>
    </source>
</evidence>
<comment type="caution">
    <text evidence="4">The sequence shown here is derived from an EMBL/GenBank/DDBJ whole genome shotgun (WGS) entry which is preliminary data.</text>
</comment>
<dbReference type="PROSITE" id="PS50110">
    <property type="entry name" value="RESPONSE_REGULATORY"/>
    <property type="match status" value="1"/>
</dbReference>
<dbReference type="Pfam" id="PF00072">
    <property type="entry name" value="Response_reg"/>
    <property type="match status" value="1"/>
</dbReference>
<evidence type="ECO:0000256" key="1">
    <source>
        <dbReference type="ARBA" id="ARBA00022553"/>
    </source>
</evidence>
<reference evidence="5" key="1">
    <citation type="submission" date="2017-09" db="EMBL/GenBank/DDBJ databases">
        <title>Depth-based differentiation of microbial function through sediment-hosted aquifers and enrichment of novel symbionts in the deep terrestrial subsurface.</title>
        <authorList>
            <person name="Probst A.J."/>
            <person name="Ladd B."/>
            <person name="Jarett J.K."/>
            <person name="Geller-Mcgrath D.E."/>
            <person name="Sieber C.M.K."/>
            <person name="Emerson J.B."/>
            <person name="Anantharaman K."/>
            <person name="Thomas B.C."/>
            <person name="Malmstrom R."/>
            <person name="Stieglmeier M."/>
            <person name="Klingl A."/>
            <person name="Woyke T."/>
            <person name="Ryan C.M."/>
            <person name="Banfield J.F."/>
        </authorList>
    </citation>
    <scope>NUCLEOTIDE SEQUENCE [LARGE SCALE GENOMIC DNA]</scope>
</reference>
<evidence type="ECO:0000256" key="2">
    <source>
        <dbReference type="PROSITE-ProRule" id="PRU00169"/>
    </source>
</evidence>
<dbReference type="InterPro" id="IPR050595">
    <property type="entry name" value="Bact_response_regulator"/>
</dbReference>
<name>A0A2M6W7B5_9BACT</name>
<dbReference type="AlphaFoldDB" id="A0A2M6W7B5"/>